<name>A0A3N4HX07_ASCIM</name>
<dbReference type="EMBL" id="ML119797">
    <property type="protein sequence ID" value="RPA74204.1"/>
    <property type="molecule type" value="Genomic_DNA"/>
</dbReference>
<accession>A0A3N4HX07</accession>
<protein>
    <submittedName>
        <fullName evidence="1">Uncharacterized protein</fullName>
    </submittedName>
</protein>
<evidence type="ECO:0000313" key="2">
    <source>
        <dbReference type="Proteomes" id="UP000275078"/>
    </source>
</evidence>
<sequence>MRITFNDLPYEIRIEIFKQLATVYDATAFRCIDTANYFSIITDRLYNKHFLRVSDHVYRFFKAVFGPATSKFLIHMSGILHSVPAGQHWRQQLESRRLLRLQWIEGNTLAHRRTCLEMLAKAIVAEEPPRSRFDDWNWHSANTMLNWTARIIETGLHPPEQPISRFADRIFACTRSSTSKCRYPEIRKLFRLLQDRAFSRQGAFSGTGAYAGARYILAVALYHRSNGVLGRLRPSHDDVFVNIQSWNTSTLGRAIMECVSFMDELEDFHTYVTRRNSIAS</sequence>
<organism evidence="1 2">
    <name type="scientific">Ascobolus immersus RN42</name>
    <dbReference type="NCBI Taxonomy" id="1160509"/>
    <lineage>
        <taxon>Eukaryota</taxon>
        <taxon>Fungi</taxon>
        <taxon>Dikarya</taxon>
        <taxon>Ascomycota</taxon>
        <taxon>Pezizomycotina</taxon>
        <taxon>Pezizomycetes</taxon>
        <taxon>Pezizales</taxon>
        <taxon>Ascobolaceae</taxon>
        <taxon>Ascobolus</taxon>
    </lineage>
</organism>
<gene>
    <name evidence="1" type="ORF">BJ508DRAFT_313103</name>
</gene>
<dbReference type="AlphaFoldDB" id="A0A3N4HX07"/>
<reference evidence="1 2" key="1">
    <citation type="journal article" date="2018" name="Nat. Ecol. Evol.">
        <title>Pezizomycetes genomes reveal the molecular basis of ectomycorrhizal truffle lifestyle.</title>
        <authorList>
            <person name="Murat C."/>
            <person name="Payen T."/>
            <person name="Noel B."/>
            <person name="Kuo A."/>
            <person name="Morin E."/>
            <person name="Chen J."/>
            <person name="Kohler A."/>
            <person name="Krizsan K."/>
            <person name="Balestrini R."/>
            <person name="Da Silva C."/>
            <person name="Montanini B."/>
            <person name="Hainaut M."/>
            <person name="Levati E."/>
            <person name="Barry K.W."/>
            <person name="Belfiori B."/>
            <person name="Cichocki N."/>
            <person name="Clum A."/>
            <person name="Dockter R.B."/>
            <person name="Fauchery L."/>
            <person name="Guy J."/>
            <person name="Iotti M."/>
            <person name="Le Tacon F."/>
            <person name="Lindquist E.A."/>
            <person name="Lipzen A."/>
            <person name="Malagnac F."/>
            <person name="Mello A."/>
            <person name="Molinier V."/>
            <person name="Miyauchi S."/>
            <person name="Poulain J."/>
            <person name="Riccioni C."/>
            <person name="Rubini A."/>
            <person name="Sitrit Y."/>
            <person name="Splivallo R."/>
            <person name="Traeger S."/>
            <person name="Wang M."/>
            <person name="Zifcakova L."/>
            <person name="Wipf D."/>
            <person name="Zambonelli A."/>
            <person name="Paolocci F."/>
            <person name="Nowrousian M."/>
            <person name="Ottonello S."/>
            <person name="Baldrian P."/>
            <person name="Spatafora J.W."/>
            <person name="Henrissat B."/>
            <person name="Nagy L.G."/>
            <person name="Aury J.M."/>
            <person name="Wincker P."/>
            <person name="Grigoriev I.V."/>
            <person name="Bonfante P."/>
            <person name="Martin F.M."/>
        </authorList>
    </citation>
    <scope>NUCLEOTIDE SEQUENCE [LARGE SCALE GENOMIC DNA]</scope>
    <source>
        <strain evidence="1 2">RN42</strain>
    </source>
</reference>
<evidence type="ECO:0000313" key="1">
    <source>
        <dbReference type="EMBL" id="RPA74204.1"/>
    </source>
</evidence>
<dbReference type="Proteomes" id="UP000275078">
    <property type="component" value="Unassembled WGS sequence"/>
</dbReference>
<keyword evidence="2" id="KW-1185">Reference proteome</keyword>
<proteinExistence type="predicted"/>